<feature type="domain" description="Polysaccharide pyruvyl transferase" evidence="1">
    <location>
        <begin position="16"/>
        <end position="299"/>
    </location>
</feature>
<reference evidence="2" key="1">
    <citation type="submission" date="2021-03" db="EMBL/GenBank/DDBJ databases">
        <title>Genome sequencing and assembly of Tianweitania sediminis.</title>
        <authorList>
            <person name="Chhetri G."/>
        </authorList>
    </citation>
    <scope>NUCLEOTIDE SEQUENCE</scope>
    <source>
        <strain evidence="2">Z8</strain>
    </source>
</reference>
<accession>A0A8J7R1Y9</accession>
<evidence type="ECO:0000259" key="1">
    <source>
        <dbReference type="Pfam" id="PF04230"/>
    </source>
</evidence>
<dbReference type="RefSeq" id="WP_209337393.1">
    <property type="nucleotide sequence ID" value="NZ_JAGIYY010000013.1"/>
</dbReference>
<comment type="caution">
    <text evidence="2">The sequence shown here is derived from an EMBL/GenBank/DDBJ whole genome shotgun (WGS) entry which is preliminary data.</text>
</comment>
<sequence>MIYDQVREDYVRSYFNTGDMMVYDSTLKLLDFADVDVLKIANPTEADIERYNSEFDYAFLRGSNFIHEHMQWEKAIWVLERLTIPVHAIGVGAQAEKHRAIELSAESKRVWKLISERTRAIGVRGGFSAEVLSQNGVTNVEVVGCPSLFRKRDRNLRLNLRLSDEIRKVAFSLRRETSHYYAIDTRDFTQVQKKLLLRVANAYDTTVTIHGEPPEKAYFVQDKEGMAKADVLLRQQGWFDPESEPALKAIYNHRLFLNDRVEDYDSEIVKYDTALGYRVHGILPALANSVPGLMVNYDSRSAELAETFSIPTVSAEDALQRPFAELFGLDQFSSFQKSFTSNYDRMKNYIQSLGAATRM</sequence>
<organism evidence="2 3">
    <name type="scientific">Tianweitania sediminis</name>
    <dbReference type="NCBI Taxonomy" id="1502156"/>
    <lineage>
        <taxon>Bacteria</taxon>
        <taxon>Pseudomonadati</taxon>
        <taxon>Pseudomonadota</taxon>
        <taxon>Alphaproteobacteria</taxon>
        <taxon>Hyphomicrobiales</taxon>
        <taxon>Phyllobacteriaceae</taxon>
        <taxon>Tianweitania</taxon>
    </lineage>
</organism>
<gene>
    <name evidence="2" type="ORF">J5Y06_22215</name>
</gene>
<name>A0A8J7R1Y9_9HYPH</name>
<dbReference type="GO" id="GO:0016740">
    <property type="term" value="F:transferase activity"/>
    <property type="evidence" value="ECO:0007669"/>
    <property type="project" value="UniProtKB-KW"/>
</dbReference>
<dbReference type="AlphaFoldDB" id="A0A8J7R1Y9"/>
<dbReference type="InterPro" id="IPR007345">
    <property type="entry name" value="Polysacch_pyruvyl_Trfase"/>
</dbReference>
<keyword evidence="2" id="KW-0808">Transferase</keyword>
<protein>
    <submittedName>
        <fullName evidence="2">Polysaccharide pyruvyl transferase family protein</fullName>
    </submittedName>
</protein>
<evidence type="ECO:0000313" key="2">
    <source>
        <dbReference type="EMBL" id="MBP0441368.1"/>
    </source>
</evidence>
<dbReference type="EMBL" id="JAGIYY010000013">
    <property type="protein sequence ID" value="MBP0441368.1"/>
    <property type="molecule type" value="Genomic_DNA"/>
</dbReference>
<dbReference type="Pfam" id="PF04230">
    <property type="entry name" value="PS_pyruv_trans"/>
    <property type="match status" value="1"/>
</dbReference>
<keyword evidence="3" id="KW-1185">Reference proteome</keyword>
<proteinExistence type="predicted"/>
<evidence type="ECO:0000313" key="3">
    <source>
        <dbReference type="Proteomes" id="UP000666240"/>
    </source>
</evidence>
<dbReference type="Proteomes" id="UP000666240">
    <property type="component" value="Unassembled WGS sequence"/>
</dbReference>